<dbReference type="Proteomes" id="UP000821866">
    <property type="component" value="Unassembled WGS sequence"/>
</dbReference>
<proteinExistence type="predicted"/>
<keyword evidence="2" id="KW-1185">Reference proteome</keyword>
<gene>
    <name evidence="1" type="ORF">HPB51_027378</name>
</gene>
<organism evidence="1 2">
    <name type="scientific">Rhipicephalus microplus</name>
    <name type="common">Cattle tick</name>
    <name type="synonym">Boophilus microplus</name>
    <dbReference type="NCBI Taxonomy" id="6941"/>
    <lineage>
        <taxon>Eukaryota</taxon>
        <taxon>Metazoa</taxon>
        <taxon>Ecdysozoa</taxon>
        <taxon>Arthropoda</taxon>
        <taxon>Chelicerata</taxon>
        <taxon>Arachnida</taxon>
        <taxon>Acari</taxon>
        <taxon>Parasitiformes</taxon>
        <taxon>Ixodida</taxon>
        <taxon>Ixodoidea</taxon>
        <taxon>Ixodidae</taxon>
        <taxon>Rhipicephalinae</taxon>
        <taxon>Rhipicephalus</taxon>
        <taxon>Boophilus</taxon>
    </lineage>
</organism>
<evidence type="ECO:0008006" key="3">
    <source>
        <dbReference type="Google" id="ProtNLM"/>
    </source>
</evidence>
<dbReference type="AlphaFoldDB" id="A0A9J6D028"/>
<reference evidence="1" key="2">
    <citation type="submission" date="2021-09" db="EMBL/GenBank/DDBJ databases">
        <authorList>
            <person name="Jia N."/>
            <person name="Wang J."/>
            <person name="Shi W."/>
            <person name="Du L."/>
            <person name="Sun Y."/>
            <person name="Zhan W."/>
            <person name="Jiang J."/>
            <person name="Wang Q."/>
            <person name="Zhang B."/>
            <person name="Ji P."/>
            <person name="Sakyi L.B."/>
            <person name="Cui X."/>
            <person name="Yuan T."/>
            <person name="Jiang B."/>
            <person name="Yang W."/>
            <person name="Lam T.T.-Y."/>
            <person name="Chang Q."/>
            <person name="Ding S."/>
            <person name="Wang X."/>
            <person name="Zhu J."/>
            <person name="Ruan X."/>
            <person name="Zhao L."/>
            <person name="Wei J."/>
            <person name="Que T."/>
            <person name="Du C."/>
            <person name="Cheng J."/>
            <person name="Dai P."/>
            <person name="Han X."/>
            <person name="Huang E."/>
            <person name="Gao Y."/>
            <person name="Liu J."/>
            <person name="Shao H."/>
            <person name="Ye R."/>
            <person name="Li L."/>
            <person name="Wei W."/>
            <person name="Wang X."/>
            <person name="Wang C."/>
            <person name="Huo Q."/>
            <person name="Li W."/>
            <person name="Guo W."/>
            <person name="Chen H."/>
            <person name="Chen S."/>
            <person name="Zhou L."/>
            <person name="Zhou L."/>
            <person name="Ni X."/>
            <person name="Tian J."/>
            <person name="Zhou Y."/>
            <person name="Sheng Y."/>
            <person name="Liu T."/>
            <person name="Pan Y."/>
            <person name="Xia L."/>
            <person name="Li J."/>
            <person name="Zhao F."/>
            <person name="Cao W."/>
        </authorList>
    </citation>
    <scope>NUCLEOTIDE SEQUENCE</scope>
    <source>
        <strain evidence="1">Rmic-2018</strain>
        <tissue evidence="1">Larvae</tissue>
    </source>
</reference>
<evidence type="ECO:0000313" key="1">
    <source>
        <dbReference type="EMBL" id="KAH7964383.1"/>
    </source>
</evidence>
<dbReference type="EMBL" id="JABSTU010003993">
    <property type="protein sequence ID" value="KAH7964383.1"/>
    <property type="molecule type" value="Genomic_DNA"/>
</dbReference>
<dbReference type="VEuPathDB" id="VectorBase:LOC119185972"/>
<sequence length="167" mass="18457">MSELQLKKNTDRRGTPLPPLLKVLITLRFYGTGAMQTVVGDLVRVSQQYVSRCVWEITQVQQEPIKTRNSVELHLECGKGRFACLRVKLLTDTDRSAAIITACAALHNIACLRRDPCPLSDEAHPDVNLPDNPSQGDPDTVAGAQVRSCYIRRCFSSGNEHTGPVQT</sequence>
<comment type="caution">
    <text evidence="1">The sequence shown here is derived from an EMBL/GenBank/DDBJ whole genome shotgun (WGS) entry which is preliminary data.</text>
</comment>
<protein>
    <recommendedName>
        <fullName evidence="3">DDE Tnp4 domain-containing protein</fullName>
    </recommendedName>
</protein>
<name>A0A9J6D028_RHIMP</name>
<accession>A0A9J6D028</accession>
<evidence type="ECO:0000313" key="2">
    <source>
        <dbReference type="Proteomes" id="UP000821866"/>
    </source>
</evidence>
<reference evidence="1" key="1">
    <citation type="journal article" date="2020" name="Cell">
        <title>Large-Scale Comparative Analyses of Tick Genomes Elucidate Their Genetic Diversity and Vector Capacities.</title>
        <authorList>
            <consortium name="Tick Genome and Microbiome Consortium (TIGMIC)"/>
            <person name="Jia N."/>
            <person name="Wang J."/>
            <person name="Shi W."/>
            <person name="Du L."/>
            <person name="Sun Y."/>
            <person name="Zhan W."/>
            <person name="Jiang J.F."/>
            <person name="Wang Q."/>
            <person name="Zhang B."/>
            <person name="Ji P."/>
            <person name="Bell-Sakyi L."/>
            <person name="Cui X.M."/>
            <person name="Yuan T.T."/>
            <person name="Jiang B.G."/>
            <person name="Yang W.F."/>
            <person name="Lam T.T."/>
            <person name="Chang Q.C."/>
            <person name="Ding S.J."/>
            <person name="Wang X.J."/>
            <person name="Zhu J.G."/>
            <person name="Ruan X.D."/>
            <person name="Zhao L."/>
            <person name="Wei J.T."/>
            <person name="Ye R.Z."/>
            <person name="Que T.C."/>
            <person name="Du C.H."/>
            <person name="Zhou Y.H."/>
            <person name="Cheng J.X."/>
            <person name="Dai P.F."/>
            <person name="Guo W.B."/>
            <person name="Han X.H."/>
            <person name="Huang E.J."/>
            <person name="Li L.F."/>
            <person name="Wei W."/>
            <person name="Gao Y.C."/>
            <person name="Liu J.Z."/>
            <person name="Shao H.Z."/>
            <person name="Wang X."/>
            <person name="Wang C.C."/>
            <person name="Yang T.C."/>
            <person name="Huo Q.B."/>
            <person name="Li W."/>
            <person name="Chen H.Y."/>
            <person name="Chen S.E."/>
            <person name="Zhou L.G."/>
            <person name="Ni X.B."/>
            <person name="Tian J.H."/>
            <person name="Sheng Y."/>
            <person name="Liu T."/>
            <person name="Pan Y.S."/>
            <person name="Xia L.Y."/>
            <person name="Li J."/>
            <person name="Zhao F."/>
            <person name="Cao W.C."/>
        </authorList>
    </citation>
    <scope>NUCLEOTIDE SEQUENCE</scope>
    <source>
        <strain evidence="1">Rmic-2018</strain>
    </source>
</reference>
<dbReference type="VEuPathDB" id="VectorBase:LOC119183236"/>